<keyword evidence="2" id="KW-1185">Reference proteome</keyword>
<dbReference type="OrthoDB" id="4693835at2759"/>
<comment type="caution">
    <text evidence="1">The sequence shown here is derived from an EMBL/GenBank/DDBJ whole genome shotgun (WGS) entry which is preliminary data.</text>
</comment>
<evidence type="ECO:0000313" key="1">
    <source>
        <dbReference type="EMBL" id="RYP08587.1"/>
    </source>
</evidence>
<sequence>MENPDESKVVEEPPSSFKECCSRYDFPHPLREEASQRNLLRKANERLAAEFAGLQPLPPRAPPDNSSREIIYAEIRGFYHACARVTWRRLNDTSNSTNQTSGTFREALAPKPGDAFCRRGGALTRNFFTICWSWCADPNLGPRREAHLRHGAPTDQWSGYALESAAGHAELHIIDLLISYGARLELAHGIMHRAALVYSLEKNDRRPMVWHWLENYCANVNASESLTHLEIHPSWWLSTTATRRSPSCSLKLA</sequence>
<name>A0A4Q4TRE8_9PEZI</name>
<accession>A0A4Q4TRE8</accession>
<evidence type="ECO:0000313" key="2">
    <source>
        <dbReference type="Proteomes" id="UP000293360"/>
    </source>
</evidence>
<dbReference type="EMBL" id="QJNU01000058">
    <property type="protein sequence ID" value="RYP08587.1"/>
    <property type="molecule type" value="Genomic_DNA"/>
</dbReference>
<proteinExistence type="predicted"/>
<protein>
    <submittedName>
        <fullName evidence="1">Uncharacterized protein</fullName>
    </submittedName>
</protein>
<gene>
    <name evidence="1" type="ORF">DL764_001822</name>
</gene>
<organism evidence="1 2">
    <name type="scientific">Monosporascus ibericus</name>
    <dbReference type="NCBI Taxonomy" id="155417"/>
    <lineage>
        <taxon>Eukaryota</taxon>
        <taxon>Fungi</taxon>
        <taxon>Dikarya</taxon>
        <taxon>Ascomycota</taxon>
        <taxon>Pezizomycotina</taxon>
        <taxon>Sordariomycetes</taxon>
        <taxon>Xylariomycetidae</taxon>
        <taxon>Xylariales</taxon>
        <taxon>Xylariales incertae sedis</taxon>
        <taxon>Monosporascus</taxon>
    </lineage>
</organism>
<dbReference type="AlphaFoldDB" id="A0A4Q4TRE8"/>
<dbReference type="Proteomes" id="UP000293360">
    <property type="component" value="Unassembled WGS sequence"/>
</dbReference>
<dbReference type="STRING" id="155417.A0A4Q4TRE8"/>
<reference evidence="1 2" key="1">
    <citation type="submission" date="2018-06" db="EMBL/GenBank/DDBJ databases">
        <title>Complete Genomes of Monosporascus.</title>
        <authorList>
            <person name="Robinson A.J."/>
            <person name="Natvig D.O."/>
        </authorList>
    </citation>
    <scope>NUCLEOTIDE SEQUENCE [LARGE SCALE GENOMIC DNA]</scope>
    <source>
        <strain evidence="1 2">CBS 110550</strain>
    </source>
</reference>